<evidence type="ECO:0000313" key="3">
    <source>
        <dbReference type="Proteomes" id="UP001147747"/>
    </source>
</evidence>
<evidence type="ECO:0000313" key="2">
    <source>
        <dbReference type="EMBL" id="KAJ5387205.1"/>
    </source>
</evidence>
<dbReference type="GeneID" id="81373363"/>
<dbReference type="Proteomes" id="UP001147747">
    <property type="component" value="Unassembled WGS sequence"/>
</dbReference>
<feature type="chain" id="PRO_5040819931" description="Chitin-binding type-1 domain-containing protein" evidence="1">
    <location>
        <begin position="21"/>
        <end position="68"/>
    </location>
</feature>
<evidence type="ECO:0000256" key="1">
    <source>
        <dbReference type="SAM" id="SignalP"/>
    </source>
</evidence>
<comment type="caution">
    <text evidence="2">The sequence shown here is derived from an EMBL/GenBank/DDBJ whole genome shotgun (WGS) entry which is preliminary data.</text>
</comment>
<feature type="signal peptide" evidence="1">
    <location>
        <begin position="1"/>
        <end position="20"/>
    </location>
</feature>
<keyword evidence="1" id="KW-0732">Signal</keyword>
<evidence type="ECO:0008006" key="4">
    <source>
        <dbReference type="Google" id="ProtNLM"/>
    </source>
</evidence>
<name>A0A9W9VQ65_9EURO</name>
<sequence>MRFISFTLTTLMASASMVMAAPADSNGAAAKWTCPNGWKYCGCVGNGGGDGALCGSGGFGDQVCPVKK</sequence>
<accession>A0A9W9VQ65</accession>
<dbReference type="AlphaFoldDB" id="A0A9W9VQ65"/>
<dbReference type="EMBL" id="JAPZBU010000009">
    <property type="protein sequence ID" value="KAJ5387205.1"/>
    <property type="molecule type" value="Genomic_DNA"/>
</dbReference>
<proteinExistence type="predicted"/>
<reference evidence="2" key="1">
    <citation type="submission" date="2022-12" db="EMBL/GenBank/DDBJ databases">
        <authorList>
            <person name="Petersen C."/>
        </authorList>
    </citation>
    <scope>NUCLEOTIDE SEQUENCE</scope>
    <source>
        <strain evidence="2">IBT 29677</strain>
    </source>
</reference>
<organism evidence="2 3">
    <name type="scientific">Penicillium cosmopolitanum</name>
    <dbReference type="NCBI Taxonomy" id="1131564"/>
    <lineage>
        <taxon>Eukaryota</taxon>
        <taxon>Fungi</taxon>
        <taxon>Dikarya</taxon>
        <taxon>Ascomycota</taxon>
        <taxon>Pezizomycotina</taxon>
        <taxon>Eurotiomycetes</taxon>
        <taxon>Eurotiomycetidae</taxon>
        <taxon>Eurotiales</taxon>
        <taxon>Aspergillaceae</taxon>
        <taxon>Penicillium</taxon>
    </lineage>
</organism>
<dbReference type="RefSeq" id="XP_056485003.1">
    <property type="nucleotide sequence ID" value="XM_056634383.1"/>
</dbReference>
<protein>
    <recommendedName>
        <fullName evidence="4">Chitin-binding type-1 domain-containing protein</fullName>
    </recommendedName>
</protein>
<reference evidence="2" key="2">
    <citation type="journal article" date="2023" name="IMA Fungus">
        <title>Comparative genomic study of the Penicillium genus elucidates a diverse pangenome and 15 lateral gene transfer events.</title>
        <authorList>
            <person name="Petersen C."/>
            <person name="Sorensen T."/>
            <person name="Nielsen M.R."/>
            <person name="Sondergaard T.E."/>
            <person name="Sorensen J.L."/>
            <person name="Fitzpatrick D.A."/>
            <person name="Frisvad J.C."/>
            <person name="Nielsen K.L."/>
        </authorList>
    </citation>
    <scope>NUCLEOTIDE SEQUENCE</scope>
    <source>
        <strain evidence="2">IBT 29677</strain>
    </source>
</reference>
<keyword evidence="3" id="KW-1185">Reference proteome</keyword>
<gene>
    <name evidence="2" type="ORF">N7509_009746</name>
</gene>